<reference evidence="1" key="1">
    <citation type="submission" date="2023-01" db="EMBL/GenBank/DDBJ databases">
        <title>The genome sequence of Kordiimonadaceae bacterium 6D33.</title>
        <authorList>
            <person name="Liu Y."/>
        </authorList>
    </citation>
    <scope>NUCLEOTIDE SEQUENCE</scope>
    <source>
        <strain evidence="1">6D33</strain>
    </source>
</reference>
<dbReference type="NCBIfam" id="TIGR02126">
    <property type="entry name" value="phgtail_TP901_1"/>
    <property type="match status" value="1"/>
</dbReference>
<dbReference type="InterPro" id="IPR011855">
    <property type="entry name" value="Phgtail_TP901_1"/>
</dbReference>
<evidence type="ECO:0000313" key="1">
    <source>
        <dbReference type="EMBL" id="WCL55781.1"/>
    </source>
</evidence>
<accession>A0AAE9XSY2</accession>
<dbReference type="AlphaFoldDB" id="A0AAE9XSY2"/>
<proteinExistence type="predicted"/>
<evidence type="ECO:0000313" key="2">
    <source>
        <dbReference type="Proteomes" id="UP001217500"/>
    </source>
</evidence>
<dbReference type="InterPro" id="IPR022344">
    <property type="entry name" value="GTA_major-tail"/>
</dbReference>
<dbReference type="PRINTS" id="PR01996">
    <property type="entry name" value="MTP1FAMILY"/>
</dbReference>
<gene>
    <name evidence="1" type="ORF">PH603_04860</name>
</gene>
<name>A0AAE9XSY2_9PROT</name>
<dbReference type="KEGG" id="gso:PH603_04860"/>
<keyword evidence="2" id="KW-1185">Reference proteome</keyword>
<protein>
    <submittedName>
        <fullName evidence="1">Phage major tail protein, TP901-1 family</fullName>
    </submittedName>
</protein>
<sequence length="123" mass="12609">MRNGATYEAAGGFRTNSFTFSGETIDVTSKDSGGYRALMAGGTRALSTSGSGVFVSDDIVKMLNTKIAAGELVDCELVVPGLGSYSGMFAIKSLEMSGEHNGEVTYSISLDSAGVVAFTAEAA</sequence>
<organism evidence="1 2">
    <name type="scientific">Gimibacter soli</name>
    <dbReference type="NCBI Taxonomy" id="3024400"/>
    <lineage>
        <taxon>Bacteria</taxon>
        <taxon>Pseudomonadati</taxon>
        <taxon>Pseudomonadota</taxon>
        <taxon>Alphaproteobacteria</taxon>
        <taxon>Kordiimonadales</taxon>
        <taxon>Temperatibacteraceae</taxon>
        <taxon>Gimibacter</taxon>
    </lineage>
</organism>
<dbReference type="EMBL" id="CP116805">
    <property type="protein sequence ID" value="WCL55781.1"/>
    <property type="molecule type" value="Genomic_DNA"/>
</dbReference>
<dbReference type="Proteomes" id="UP001217500">
    <property type="component" value="Chromosome"/>
</dbReference>
<dbReference type="Pfam" id="PF06199">
    <property type="entry name" value="Phage_tail_2"/>
    <property type="match status" value="1"/>
</dbReference>
<dbReference type="RefSeq" id="WP_289505638.1">
    <property type="nucleotide sequence ID" value="NZ_CP116805.1"/>
</dbReference>